<organism evidence="5">
    <name type="scientific">freshwater metagenome</name>
    <dbReference type="NCBI Taxonomy" id="449393"/>
    <lineage>
        <taxon>unclassified sequences</taxon>
        <taxon>metagenomes</taxon>
        <taxon>ecological metagenomes</taxon>
    </lineage>
</organism>
<accession>A0A6J6UHP3</accession>
<evidence type="ECO:0000256" key="1">
    <source>
        <dbReference type="ARBA" id="ARBA00004418"/>
    </source>
</evidence>
<sequence>MSKRISMSALLAIAVAIAACAPTPTKAQTPTQVPAPTAVLPTVVVTPVPATNTAAPDKVTVAYVAITNFAPLYIAIERGFMKEQNIEVDLQKVTTAADALPLLATGQYEVGGVGIAAATFNGFNNGLDFRIVASAAIQPLQNGPTALLVRKDLKDSGKIKTVADLKGRKVGIAGAAGSTGAYFVAKALRDVGLTFKDVTAVNLPNPDLVLGMKQASIDAALVAPPYADQILKDGTGVLLAQDIAPSAMTTVWMYSVKFMQERPEVAKRFMLALVKSARAMQGDKYLDPDNIKAYLKYTPSVEDTIKSGTPPFIDPDLKIYFESIKNLEDVFRSEGWTDYTNVIPSDKMVDTSFVDNAVKVLGVFKP</sequence>
<dbReference type="GO" id="GO:0042597">
    <property type="term" value="C:periplasmic space"/>
    <property type="evidence" value="ECO:0007669"/>
    <property type="project" value="UniProtKB-SubCell"/>
</dbReference>
<evidence type="ECO:0000259" key="4">
    <source>
        <dbReference type="SMART" id="SM00062"/>
    </source>
</evidence>
<dbReference type="Gene3D" id="3.40.190.10">
    <property type="entry name" value="Periplasmic binding protein-like II"/>
    <property type="match status" value="2"/>
</dbReference>
<dbReference type="Pfam" id="PF09084">
    <property type="entry name" value="NMT1"/>
    <property type="match status" value="1"/>
</dbReference>
<dbReference type="SMART" id="SM00062">
    <property type="entry name" value="PBPb"/>
    <property type="match status" value="1"/>
</dbReference>
<dbReference type="SUPFAM" id="SSF53850">
    <property type="entry name" value="Periplasmic binding protein-like II"/>
    <property type="match status" value="1"/>
</dbReference>
<comment type="subcellular location">
    <subcellularLocation>
        <location evidence="1">Periplasm</location>
    </subcellularLocation>
</comment>
<evidence type="ECO:0000256" key="2">
    <source>
        <dbReference type="ARBA" id="ARBA00010742"/>
    </source>
</evidence>
<dbReference type="InterPro" id="IPR015168">
    <property type="entry name" value="SsuA/THI5"/>
</dbReference>
<comment type="similarity">
    <text evidence="2">Belongs to the bacterial solute-binding protein SsuA/TauA family.</text>
</comment>
<dbReference type="AlphaFoldDB" id="A0A6J6UHP3"/>
<dbReference type="PANTHER" id="PTHR30024">
    <property type="entry name" value="ALIPHATIC SULFONATES-BINDING PROTEIN-RELATED"/>
    <property type="match status" value="1"/>
</dbReference>
<dbReference type="InterPro" id="IPR001638">
    <property type="entry name" value="Solute-binding_3/MltF_N"/>
</dbReference>
<evidence type="ECO:0000313" key="5">
    <source>
        <dbReference type="EMBL" id="CAB4758213.1"/>
    </source>
</evidence>
<dbReference type="PANTHER" id="PTHR30024:SF47">
    <property type="entry name" value="TAURINE-BINDING PERIPLASMIC PROTEIN"/>
    <property type="match status" value="1"/>
</dbReference>
<gene>
    <name evidence="5" type="ORF">UFOPK2754_02232</name>
</gene>
<dbReference type="EMBL" id="CAEZYR010000094">
    <property type="protein sequence ID" value="CAB4758213.1"/>
    <property type="molecule type" value="Genomic_DNA"/>
</dbReference>
<dbReference type="PROSITE" id="PS51257">
    <property type="entry name" value="PROKAR_LIPOPROTEIN"/>
    <property type="match status" value="1"/>
</dbReference>
<feature type="domain" description="Solute-binding protein family 3/N-terminal" evidence="4">
    <location>
        <begin position="58"/>
        <end position="289"/>
    </location>
</feature>
<reference evidence="5" key="1">
    <citation type="submission" date="2020-05" db="EMBL/GenBank/DDBJ databases">
        <authorList>
            <person name="Chiriac C."/>
            <person name="Salcher M."/>
            <person name="Ghai R."/>
            <person name="Kavagutti S V."/>
        </authorList>
    </citation>
    <scope>NUCLEOTIDE SEQUENCE</scope>
</reference>
<proteinExistence type="inferred from homology"/>
<evidence type="ECO:0000256" key="3">
    <source>
        <dbReference type="ARBA" id="ARBA00022729"/>
    </source>
</evidence>
<name>A0A6J6UHP3_9ZZZZ</name>
<keyword evidence="3" id="KW-0732">Signal</keyword>
<protein>
    <submittedName>
        <fullName evidence="5">Unannotated protein</fullName>
    </submittedName>
</protein>